<reference evidence="1 2" key="1">
    <citation type="submission" date="2018-05" db="EMBL/GenBank/DDBJ databases">
        <title>Genomic Encyclopedia of Type Strains, Phase IV (KMG-IV): sequencing the most valuable type-strain genomes for metagenomic binning, comparative biology and taxonomic classification.</title>
        <authorList>
            <person name="Goeker M."/>
        </authorList>
    </citation>
    <scope>NUCLEOTIDE SEQUENCE [LARGE SCALE GENOMIC DNA]</scope>
    <source>
        <strain evidence="1 2">DSM 2626</strain>
    </source>
</reference>
<sequence length="89" mass="10099">MAELAVLMLRLLLTPNRGRAMPTLDRSMPQRVVRCLHRATRQTWILKVSLGSYVDGQGIGNSKAVNGIRERKRYCHGRDLNGRCDLCFS</sequence>
<dbReference type="Proteomes" id="UP000245631">
    <property type="component" value="Unassembled WGS sequence"/>
</dbReference>
<proteinExistence type="predicted"/>
<dbReference type="RefSeq" id="WP_170136874.1">
    <property type="nucleotide sequence ID" value="NZ_QGGH01000016.1"/>
</dbReference>
<accession>A0A8E3B2Q2</accession>
<dbReference type="EMBL" id="QGGH01000016">
    <property type="protein sequence ID" value="PWJ87468.1"/>
    <property type="molecule type" value="Genomic_DNA"/>
</dbReference>
<dbReference type="GeneID" id="61056689"/>
<evidence type="ECO:0000313" key="2">
    <source>
        <dbReference type="Proteomes" id="UP000245631"/>
    </source>
</evidence>
<gene>
    <name evidence="1" type="ORF">C8D77_11644</name>
</gene>
<evidence type="ECO:0000313" key="1">
    <source>
        <dbReference type="EMBL" id="PWJ87468.1"/>
    </source>
</evidence>
<comment type="caution">
    <text evidence="1">The sequence shown here is derived from an EMBL/GenBank/DDBJ whole genome shotgun (WGS) entry which is preliminary data.</text>
</comment>
<name>A0A8E3B2Q2_RHILI</name>
<organism evidence="1 2">
    <name type="scientific">Rhizobium loti</name>
    <name type="common">Mesorhizobium loti</name>
    <dbReference type="NCBI Taxonomy" id="381"/>
    <lineage>
        <taxon>Bacteria</taxon>
        <taxon>Pseudomonadati</taxon>
        <taxon>Pseudomonadota</taxon>
        <taxon>Alphaproteobacteria</taxon>
        <taxon>Hyphomicrobiales</taxon>
        <taxon>Phyllobacteriaceae</taxon>
        <taxon>Mesorhizobium</taxon>
    </lineage>
</organism>
<protein>
    <submittedName>
        <fullName evidence="1">Uncharacterized protein</fullName>
    </submittedName>
</protein>
<dbReference type="AlphaFoldDB" id="A0A8E3B2Q2"/>